<dbReference type="OrthoDB" id="174931at2"/>
<evidence type="ECO:0000256" key="3">
    <source>
        <dbReference type="SAM" id="SignalP"/>
    </source>
</evidence>
<dbReference type="PANTHER" id="PTHR44858:SF1">
    <property type="entry name" value="UDP-N-ACETYLGLUCOSAMINE--PEPTIDE N-ACETYLGLUCOSAMINYLTRANSFERASE SPINDLY-RELATED"/>
    <property type="match status" value="1"/>
</dbReference>
<sequence length="933" mass="105434" precursor="true">MKNACLVLLVIVIAATAGAAEISEKNTAIKTYPFGGEDPVPIFVRGDEQGKHLKLYPYTFFDEFTAEPVRRDWAVVSLENPYVKVTVMPEIGGKVWGALEKATGRDFIYANDVVKFREIALRGPWTSGGIEFNFGLVGHAPSTSTPVDYTARKNPDGSVSCFVGTMDLPSRSRWSIEIRLPADKAYFETNAFYYNPSSLDQSYYSWTNSAAKVSEDMQVIFPGTEHIAHDFKVPLKPWPISEDGRDLSWYKNNRFGSHKSYFTVGEYEDFFGCYWHEDQFGAGHYARYGAAPGRKLWLWALSRQGGIWEDLLTDTKGQYAELQAGRFFNQNDHGFLAPSSGDSWREVWFPYKDIGPMVEASDDAVLSVKKTVKGVQLAICALTDIDEELVVFADGSNILQKTLELEPMQTYETTVEHTSEAVINLKLGDLLEFTTDESADDIDKPINFHEVDESTSEGLYLAGLRLEKSRGYDEALSKYRSCVEQQPKHVRALSRIAGIQLRKGLLDEALKSSARAIEISMYDPHANYIYGLASRRAGKLTDAKDALTWAARSMQYRSAANAQLAGIAMQEKDYRAAVKLSKAALDYNVFNVNALQTRAICLRKLGMTDAAKSTLDRILSIEPLNHCAPFERYQLSGRKSDLAAFTSNIRNEYARETYVEMGVFYAGLGLMDEAVELFDLVSDYPTARYWSAYLQKSKDMLARADSLDPDYVFPFREESIPVFEWAVKNSDDWKPLYYLGLIYWAKGRQDEARELFREIEPEGFAPFYITRAHINEPVDSSAALADLKTAVKIDPASRRPRHHLITFHIEHENFEKAISAAREGMKLLPDEQQLELDLLRSLVPAGYYSEALEILKRTRILPFEGASEIHELYVKTHLGLGRAAMEEGDYRKALEHFEASKLYPERLGTGKPYDPDYSTQDKLIEQCVEAMEE</sequence>
<evidence type="ECO:0000313" key="7">
    <source>
        <dbReference type="Proteomes" id="UP000189674"/>
    </source>
</evidence>
<dbReference type="SMART" id="SM00028">
    <property type="entry name" value="TPR"/>
    <property type="match status" value="8"/>
</dbReference>
<evidence type="ECO:0000256" key="2">
    <source>
        <dbReference type="ARBA" id="ARBA00022803"/>
    </source>
</evidence>
<protein>
    <submittedName>
        <fullName evidence="6">Putative PEP-CTERM system TPR-repeat lipoprotein</fullName>
    </submittedName>
</protein>
<dbReference type="STRING" id="1936003.STSP2_01503"/>
<dbReference type="AlphaFoldDB" id="A0A1U9NKU5"/>
<reference evidence="7" key="1">
    <citation type="submission" date="2017-02" db="EMBL/GenBank/DDBJ databases">
        <title>Comparative genomics and description of representatives of a novel lineage of planctomycetes thriving in anoxic sediments.</title>
        <authorList>
            <person name="Spring S."/>
            <person name="Bunk B."/>
            <person name="Sproer C."/>
        </authorList>
    </citation>
    <scope>NUCLEOTIDE SEQUENCE [LARGE SCALE GENOMIC DNA]</scope>
    <source>
        <strain evidence="7">ST-NAGAB-D1</strain>
    </source>
</reference>
<dbReference type="InterPro" id="IPR019734">
    <property type="entry name" value="TPR_rpt"/>
</dbReference>
<dbReference type="SUPFAM" id="SSF48452">
    <property type="entry name" value="TPR-like"/>
    <property type="match status" value="2"/>
</dbReference>
<dbReference type="Gene3D" id="1.25.40.10">
    <property type="entry name" value="Tetratricopeptide repeat domain"/>
    <property type="match status" value="4"/>
</dbReference>
<dbReference type="Pfam" id="PF17128">
    <property type="entry name" value="DUF5107"/>
    <property type="match status" value="1"/>
</dbReference>
<organism evidence="6 7">
    <name type="scientific">Anaerohalosphaera lusitana</name>
    <dbReference type="NCBI Taxonomy" id="1936003"/>
    <lineage>
        <taxon>Bacteria</taxon>
        <taxon>Pseudomonadati</taxon>
        <taxon>Planctomycetota</taxon>
        <taxon>Phycisphaerae</taxon>
        <taxon>Sedimentisphaerales</taxon>
        <taxon>Anaerohalosphaeraceae</taxon>
        <taxon>Anaerohalosphaera</taxon>
    </lineage>
</organism>
<keyword evidence="3" id="KW-0732">Signal</keyword>
<dbReference type="InterPro" id="IPR011990">
    <property type="entry name" value="TPR-like_helical_dom_sf"/>
</dbReference>
<evidence type="ECO:0000259" key="5">
    <source>
        <dbReference type="Pfam" id="PF25064"/>
    </source>
</evidence>
<dbReference type="Pfam" id="PF13432">
    <property type="entry name" value="TPR_16"/>
    <property type="match status" value="1"/>
</dbReference>
<dbReference type="Proteomes" id="UP000189674">
    <property type="component" value="Chromosome"/>
</dbReference>
<feature type="domain" description="Tetratricopeptide repeat protein 21A/21B fifth ARM repeats" evidence="5">
    <location>
        <begin position="461"/>
        <end position="567"/>
    </location>
</feature>
<dbReference type="InterPro" id="IPR033396">
    <property type="entry name" value="DUF5107"/>
</dbReference>
<feature type="signal peptide" evidence="3">
    <location>
        <begin position="1"/>
        <end position="19"/>
    </location>
</feature>
<dbReference type="RefSeq" id="WP_146661260.1">
    <property type="nucleotide sequence ID" value="NZ_CP019791.1"/>
</dbReference>
<accession>A0A1U9NKU5</accession>
<evidence type="ECO:0000313" key="6">
    <source>
        <dbReference type="EMBL" id="AQT68344.1"/>
    </source>
</evidence>
<keyword evidence="2" id="KW-0802">TPR repeat</keyword>
<feature type="domain" description="DUF5107" evidence="4">
    <location>
        <begin position="54"/>
        <end position="350"/>
    </location>
</feature>
<dbReference type="Pfam" id="PF25064">
    <property type="entry name" value="ARM_TT21_5th"/>
    <property type="match status" value="1"/>
</dbReference>
<name>A0A1U9NKU5_9BACT</name>
<keyword evidence="6" id="KW-0449">Lipoprotein</keyword>
<evidence type="ECO:0000259" key="4">
    <source>
        <dbReference type="Pfam" id="PF17128"/>
    </source>
</evidence>
<dbReference type="InterPro" id="IPR050498">
    <property type="entry name" value="Ycf3"/>
</dbReference>
<dbReference type="InterPro" id="IPR056835">
    <property type="entry name" value="ARM_TT21_5th"/>
</dbReference>
<dbReference type="KEGG" id="alus:STSP2_01503"/>
<keyword evidence="7" id="KW-1185">Reference proteome</keyword>
<dbReference type="EMBL" id="CP019791">
    <property type="protein sequence ID" value="AQT68344.1"/>
    <property type="molecule type" value="Genomic_DNA"/>
</dbReference>
<proteinExistence type="predicted"/>
<keyword evidence="1" id="KW-0677">Repeat</keyword>
<evidence type="ECO:0000256" key="1">
    <source>
        <dbReference type="ARBA" id="ARBA00022737"/>
    </source>
</evidence>
<gene>
    <name evidence="6" type="ORF">STSP2_01503</name>
</gene>
<dbReference type="PANTHER" id="PTHR44858">
    <property type="entry name" value="TETRATRICOPEPTIDE REPEAT PROTEIN 6"/>
    <property type="match status" value="1"/>
</dbReference>
<feature type="chain" id="PRO_5012730664" evidence="3">
    <location>
        <begin position="20"/>
        <end position="933"/>
    </location>
</feature>